<gene>
    <name evidence="2" type="ORF">JAN5088_00852</name>
</gene>
<sequence>MSRKDFAEDWVPYRDALLTRYPKLTEKDLQDADGSSAELARLIGAHQGITAGEAQQELHEFLSGPMPADAYADPTHDNAAVMDSGDYVPAGEDPLADDRRFGDDNEVENPVGRDR</sequence>
<dbReference type="RefSeq" id="WP_055681542.1">
    <property type="nucleotide sequence ID" value="NZ_CXPG01000012.1"/>
</dbReference>
<organism evidence="2 3">
    <name type="scientific">Jannaschia rubra</name>
    <dbReference type="NCBI Taxonomy" id="282197"/>
    <lineage>
        <taxon>Bacteria</taxon>
        <taxon>Pseudomonadati</taxon>
        <taxon>Pseudomonadota</taxon>
        <taxon>Alphaproteobacteria</taxon>
        <taxon>Rhodobacterales</taxon>
        <taxon>Roseobacteraceae</taxon>
        <taxon>Jannaschia</taxon>
    </lineage>
</organism>
<feature type="region of interest" description="Disordered" evidence="1">
    <location>
        <begin position="64"/>
        <end position="115"/>
    </location>
</feature>
<proteinExistence type="predicted"/>
<evidence type="ECO:0000256" key="1">
    <source>
        <dbReference type="SAM" id="MobiDB-lite"/>
    </source>
</evidence>
<name>A0A0M6XLM6_9RHOB</name>
<accession>A0A0M6XLM6</accession>
<dbReference type="EMBL" id="CXPG01000012">
    <property type="protein sequence ID" value="CTQ32090.1"/>
    <property type="molecule type" value="Genomic_DNA"/>
</dbReference>
<dbReference type="InterPro" id="IPR036629">
    <property type="entry name" value="YjbJ_sf"/>
</dbReference>
<reference evidence="2 3" key="1">
    <citation type="submission" date="2015-07" db="EMBL/GenBank/DDBJ databases">
        <authorList>
            <person name="Noorani M."/>
        </authorList>
    </citation>
    <scope>NUCLEOTIDE SEQUENCE [LARGE SCALE GENOMIC DNA]</scope>
    <source>
        <strain evidence="2 3">CECT 5088</strain>
    </source>
</reference>
<keyword evidence="3" id="KW-1185">Reference proteome</keyword>
<dbReference type="Gene3D" id="1.10.1470.10">
    <property type="entry name" value="YjbJ"/>
    <property type="match status" value="1"/>
</dbReference>
<dbReference type="AlphaFoldDB" id="A0A0M6XLM6"/>
<dbReference type="Proteomes" id="UP000048908">
    <property type="component" value="Unassembled WGS sequence"/>
</dbReference>
<evidence type="ECO:0000313" key="3">
    <source>
        <dbReference type="Proteomes" id="UP000048908"/>
    </source>
</evidence>
<dbReference type="OrthoDB" id="7651547at2"/>
<protein>
    <submittedName>
        <fullName evidence="2">Uncharacterized protein</fullName>
    </submittedName>
</protein>
<evidence type="ECO:0000313" key="2">
    <source>
        <dbReference type="EMBL" id="CTQ32090.1"/>
    </source>
</evidence>
<dbReference type="STRING" id="282197.SAMN04488517_104142"/>